<evidence type="ECO:0000313" key="3">
    <source>
        <dbReference type="Proteomes" id="UP000741863"/>
    </source>
</evidence>
<keyword evidence="3" id="KW-1185">Reference proteome</keyword>
<dbReference type="InterPro" id="IPR038078">
    <property type="entry name" value="PhoU-like_sf"/>
</dbReference>
<evidence type="ECO:0000259" key="1">
    <source>
        <dbReference type="Pfam" id="PF01895"/>
    </source>
</evidence>
<dbReference type="RefSeq" id="WP_204699372.1">
    <property type="nucleotide sequence ID" value="NZ_JAFBEC010000014.1"/>
</dbReference>
<sequence>MKLFNEEFNDIYRQLLKMGNLAKEQMTDLPDVLFKQDQNTIHSLIKGDLAVDHLDQDIHQRVLELIVFQPPMPSELQQLSAIMRVAREIERIGDQIVNIAEVGETFRKNGVLEIGGEIEKTIKEMNEKSETMFNQALIMLGERDYGQGETIEEQDEVVDHLFQRIQALIQEEMKLNVQRIPQLSPLFFVIRYYERLADHVVNIVTKMKESQEEGAGYGLVDD</sequence>
<feature type="domain" description="PhoU" evidence="1">
    <location>
        <begin position="15"/>
        <end position="101"/>
    </location>
</feature>
<dbReference type="PANTHER" id="PTHR42930:SF3">
    <property type="entry name" value="PHOSPHATE-SPECIFIC TRANSPORT SYSTEM ACCESSORY PROTEIN PHOU"/>
    <property type="match status" value="1"/>
</dbReference>
<reference evidence="2 3" key="1">
    <citation type="submission" date="2021-01" db="EMBL/GenBank/DDBJ databases">
        <title>Genomic Encyclopedia of Type Strains, Phase IV (KMG-IV): sequencing the most valuable type-strain genomes for metagenomic binning, comparative biology and taxonomic classification.</title>
        <authorList>
            <person name="Goeker M."/>
        </authorList>
    </citation>
    <scope>NUCLEOTIDE SEQUENCE [LARGE SCALE GENOMIC DNA]</scope>
    <source>
        <strain evidence="2 3">DSM 25540</strain>
    </source>
</reference>
<proteinExistence type="predicted"/>
<dbReference type="InterPro" id="IPR028366">
    <property type="entry name" value="PhoU"/>
</dbReference>
<name>A0ABS2PGJ2_9BACL</name>
<dbReference type="Proteomes" id="UP000741863">
    <property type="component" value="Unassembled WGS sequence"/>
</dbReference>
<comment type="caution">
    <text evidence="2">The sequence shown here is derived from an EMBL/GenBank/DDBJ whole genome shotgun (WGS) entry which is preliminary data.</text>
</comment>
<organism evidence="2 3">
    <name type="scientific">Geomicrobium sediminis</name>
    <dbReference type="NCBI Taxonomy" id="1347788"/>
    <lineage>
        <taxon>Bacteria</taxon>
        <taxon>Bacillati</taxon>
        <taxon>Bacillota</taxon>
        <taxon>Bacilli</taxon>
        <taxon>Bacillales</taxon>
        <taxon>Geomicrobium</taxon>
    </lineage>
</organism>
<accession>A0ABS2PGJ2</accession>
<dbReference type="Pfam" id="PF01895">
    <property type="entry name" value="PhoU"/>
    <property type="match status" value="2"/>
</dbReference>
<protein>
    <submittedName>
        <fullName evidence="2">Phosphate transport system protein</fullName>
    </submittedName>
</protein>
<evidence type="ECO:0000313" key="2">
    <source>
        <dbReference type="EMBL" id="MBM7634553.1"/>
    </source>
</evidence>
<dbReference type="PANTHER" id="PTHR42930">
    <property type="entry name" value="PHOSPHATE-SPECIFIC TRANSPORT SYSTEM ACCESSORY PROTEIN PHOU"/>
    <property type="match status" value="1"/>
</dbReference>
<dbReference type="EMBL" id="JAFBEC010000014">
    <property type="protein sequence ID" value="MBM7634553.1"/>
    <property type="molecule type" value="Genomic_DNA"/>
</dbReference>
<gene>
    <name evidence="2" type="ORF">JOD17_003675</name>
</gene>
<dbReference type="InterPro" id="IPR026022">
    <property type="entry name" value="PhoU_dom"/>
</dbReference>
<feature type="domain" description="PhoU" evidence="1">
    <location>
        <begin position="122"/>
        <end position="205"/>
    </location>
</feature>
<dbReference type="Gene3D" id="1.20.58.220">
    <property type="entry name" value="Phosphate transport system protein phou homolog 2, domain 2"/>
    <property type="match status" value="1"/>
</dbReference>
<dbReference type="SUPFAM" id="SSF109755">
    <property type="entry name" value="PhoU-like"/>
    <property type="match status" value="1"/>
</dbReference>